<evidence type="ECO:0000313" key="3">
    <source>
        <dbReference type="EMBL" id="MEU3557801.1"/>
    </source>
</evidence>
<keyword evidence="4" id="KW-1185">Reference proteome</keyword>
<dbReference type="Proteomes" id="UP001550850">
    <property type="component" value="Unassembled WGS sequence"/>
</dbReference>
<gene>
    <name evidence="3" type="ORF">AB0E65_26865</name>
</gene>
<keyword evidence="2" id="KW-0472">Membrane</keyword>
<protein>
    <recommendedName>
        <fullName evidence="5">Integral membrane protein</fullName>
    </recommendedName>
</protein>
<proteinExistence type="predicted"/>
<feature type="transmembrane region" description="Helical" evidence="2">
    <location>
        <begin position="39"/>
        <end position="67"/>
    </location>
</feature>
<reference evidence="3 4" key="1">
    <citation type="submission" date="2024-06" db="EMBL/GenBank/DDBJ databases">
        <title>The Natural Products Discovery Center: Release of the First 8490 Sequenced Strains for Exploring Actinobacteria Biosynthetic Diversity.</title>
        <authorList>
            <person name="Kalkreuter E."/>
            <person name="Kautsar S.A."/>
            <person name="Yang D."/>
            <person name="Bader C.D."/>
            <person name="Teijaro C.N."/>
            <person name="Fluegel L."/>
            <person name="Davis C.M."/>
            <person name="Simpson J.R."/>
            <person name="Lauterbach L."/>
            <person name="Steele A.D."/>
            <person name="Gui C."/>
            <person name="Meng S."/>
            <person name="Li G."/>
            <person name="Viehrig K."/>
            <person name="Ye F."/>
            <person name="Su P."/>
            <person name="Kiefer A.F."/>
            <person name="Nichols A."/>
            <person name="Cepeda A.J."/>
            <person name="Yan W."/>
            <person name="Fan B."/>
            <person name="Jiang Y."/>
            <person name="Adhikari A."/>
            <person name="Zheng C.-J."/>
            <person name="Schuster L."/>
            <person name="Cowan T.M."/>
            <person name="Smanski M.J."/>
            <person name="Chevrette M.G."/>
            <person name="De Carvalho L.P.S."/>
            <person name="Shen B."/>
        </authorList>
    </citation>
    <scope>NUCLEOTIDE SEQUENCE [LARGE SCALE GENOMIC DNA]</scope>
    <source>
        <strain evidence="3 4">NPDC038104</strain>
    </source>
</reference>
<name>A0ABV2YPZ5_9ACTN</name>
<dbReference type="RefSeq" id="WP_174721680.1">
    <property type="nucleotide sequence ID" value="NZ_BEVZ01000015.1"/>
</dbReference>
<sequence>MSGALFARHHPATAPRHLALLGTLHAAGWLPLLAPLPGMAVILLATLPGAVFVPLLTVAGLTVTALAPPGTSTETGRLDDRLDPPRLGLRYR</sequence>
<organism evidence="3 4">
    <name type="scientific">Streptomyces fragilis</name>
    <dbReference type="NCBI Taxonomy" id="67301"/>
    <lineage>
        <taxon>Bacteria</taxon>
        <taxon>Bacillati</taxon>
        <taxon>Actinomycetota</taxon>
        <taxon>Actinomycetes</taxon>
        <taxon>Kitasatosporales</taxon>
        <taxon>Streptomycetaceae</taxon>
        <taxon>Streptomyces</taxon>
    </lineage>
</organism>
<comment type="caution">
    <text evidence="3">The sequence shown here is derived from an EMBL/GenBank/DDBJ whole genome shotgun (WGS) entry which is preliminary data.</text>
</comment>
<evidence type="ECO:0000256" key="1">
    <source>
        <dbReference type="SAM" id="MobiDB-lite"/>
    </source>
</evidence>
<keyword evidence="2" id="KW-1133">Transmembrane helix</keyword>
<evidence type="ECO:0000313" key="4">
    <source>
        <dbReference type="Proteomes" id="UP001550850"/>
    </source>
</evidence>
<evidence type="ECO:0008006" key="5">
    <source>
        <dbReference type="Google" id="ProtNLM"/>
    </source>
</evidence>
<feature type="region of interest" description="Disordered" evidence="1">
    <location>
        <begin position="68"/>
        <end position="92"/>
    </location>
</feature>
<evidence type="ECO:0000256" key="2">
    <source>
        <dbReference type="SAM" id="Phobius"/>
    </source>
</evidence>
<keyword evidence="2" id="KW-0812">Transmembrane</keyword>
<dbReference type="EMBL" id="JBEZUR010000070">
    <property type="protein sequence ID" value="MEU3557801.1"/>
    <property type="molecule type" value="Genomic_DNA"/>
</dbReference>
<accession>A0ABV2YPZ5</accession>